<feature type="region of interest" description="Disordered" evidence="1">
    <location>
        <begin position="302"/>
        <end position="341"/>
    </location>
</feature>
<organism evidence="2">
    <name type="scientific">Dichomitus squalens</name>
    <dbReference type="NCBI Taxonomy" id="114155"/>
    <lineage>
        <taxon>Eukaryota</taxon>
        <taxon>Fungi</taxon>
        <taxon>Dikarya</taxon>
        <taxon>Basidiomycota</taxon>
        <taxon>Agaricomycotina</taxon>
        <taxon>Agaricomycetes</taxon>
        <taxon>Polyporales</taxon>
        <taxon>Polyporaceae</taxon>
        <taxon>Dichomitus</taxon>
    </lineage>
</organism>
<feature type="compositionally biased region" description="Low complexity" evidence="1">
    <location>
        <begin position="332"/>
        <end position="341"/>
    </location>
</feature>
<accession>A0A4Q9MGF1</accession>
<dbReference type="Proteomes" id="UP000292957">
    <property type="component" value="Unassembled WGS sequence"/>
</dbReference>
<evidence type="ECO:0000256" key="1">
    <source>
        <dbReference type="SAM" id="MobiDB-lite"/>
    </source>
</evidence>
<dbReference type="EMBL" id="ML143470">
    <property type="protein sequence ID" value="TBU24911.1"/>
    <property type="molecule type" value="Genomic_DNA"/>
</dbReference>
<name>A0A4Q9MGF1_9APHY</name>
<dbReference type="OrthoDB" id="2748896at2759"/>
<sequence>MLRANIANKQLEYLDKPERVERILAIVPHGAGQRFILEHKAFAEELTTYLKSIRFGEEGAEANEALEVFTPVAAHSMDRARKFSAPWTYFLEIPADDALLRPFLLWQEVFAIHPTMSFSVHDPTDTSPLWKVLVLSGTPGAVNGNPNHVKEILANIKSAMWTNGRFCNLVADCVEKYWGHTGDYASRVKAASDTMDLLLTRGEAHGTEQPTACYVLLAKPISPDREEMKEFKSYLTAPGIYWRGPYALEINRASVDCKLCKDVTHCMLDCPLPQTPGWQGTPPSTISTSSAQAAPTLSMTLDEQARNIWKDVPRRGDNSGRGRSRSGRGPRRGSSASRGRP</sequence>
<dbReference type="AlphaFoldDB" id="A0A4Q9MGF1"/>
<reference evidence="2" key="1">
    <citation type="submission" date="2019-01" db="EMBL/GenBank/DDBJ databases">
        <title>Draft genome sequences of three monokaryotic isolates of the white-rot basidiomycete fungus Dichomitus squalens.</title>
        <authorList>
            <consortium name="DOE Joint Genome Institute"/>
            <person name="Lopez S.C."/>
            <person name="Andreopoulos B."/>
            <person name="Pangilinan J."/>
            <person name="Lipzen A."/>
            <person name="Riley R."/>
            <person name="Ahrendt S."/>
            <person name="Ng V."/>
            <person name="Barry K."/>
            <person name="Daum C."/>
            <person name="Grigoriev I.V."/>
            <person name="Hilden K.S."/>
            <person name="Makela M.R."/>
            <person name="de Vries R.P."/>
        </authorList>
    </citation>
    <scope>NUCLEOTIDE SEQUENCE [LARGE SCALE GENOMIC DNA]</scope>
    <source>
        <strain evidence="2">OM18370.1</strain>
    </source>
</reference>
<proteinExistence type="predicted"/>
<protein>
    <submittedName>
        <fullName evidence="2">Uncharacterized protein</fullName>
    </submittedName>
</protein>
<feature type="compositionally biased region" description="Basic residues" evidence="1">
    <location>
        <begin position="322"/>
        <end position="331"/>
    </location>
</feature>
<gene>
    <name evidence="2" type="ORF">BD311DRAFT_670758</name>
</gene>
<feature type="compositionally biased region" description="Basic and acidic residues" evidence="1">
    <location>
        <begin position="303"/>
        <end position="320"/>
    </location>
</feature>
<evidence type="ECO:0000313" key="2">
    <source>
        <dbReference type="EMBL" id="TBU24911.1"/>
    </source>
</evidence>